<dbReference type="SUPFAM" id="SSF46785">
    <property type="entry name" value="Winged helix' DNA-binding domain"/>
    <property type="match status" value="1"/>
</dbReference>
<dbReference type="EMBL" id="CP005290">
    <property type="protein sequence ID" value="AGK61618.1"/>
    <property type="molecule type" value="Genomic_DNA"/>
</dbReference>
<reference evidence="6 7" key="1">
    <citation type="journal article" date="2013" name="Genome Announc.">
        <title>Complete Genome Sequence of the Thermophilic and Facultatively Chemolithoautotrophic Sulfate Reducer Archaeoglobus sulfaticallidus Strain PM70-1T.</title>
        <authorList>
            <person name="Stokke R."/>
            <person name="Hocking W.P."/>
            <person name="Steinsbu B.O."/>
            <person name="Steen I.H."/>
        </authorList>
    </citation>
    <scope>NUCLEOTIDE SEQUENCE [LARGE SCALE GENOMIC DNA]</scope>
    <source>
        <strain evidence="6">PM70-1</strain>
    </source>
</reference>
<dbReference type="GO" id="GO:0000976">
    <property type="term" value="F:transcription cis-regulatory region binding"/>
    <property type="evidence" value="ECO:0007669"/>
    <property type="project" value="TreeGrafter"/>
</dbReference>
<dbReference type="HOGENOM" id="CLU_039613_6_1_2"/>
<dbReference type="InterPro" id="IPR005119">
    <property type="entry name" value="LysR_subst-bd"/>
</dbReference>
<proteinExistence type="inferred from homology"/>
<dbReference type="OrthoDB" id="144613at2157"/>
<evidence type="ECO:0000259" key="5">
    <source>
        <dbReference type="PROSITE" id="PS50931"/>
    </source>
</evidence>
<keyword evidence="7" id="KW-1185">Reference proteome</keyword>
<dbReference type="eggNOG" id="arCOG00224">
    <property type="taxonomic scope" value="Archaea"/>
</dbReference>
<evidence type="ECO:0000313" key="6">
    <source>
        <dbReference type="EMBL" id="AGK61618.1"/>
    </source>
</evidence>
<protein>
    <submittedName>
        <fullName evidence="6">Transcriptional regulator</fullName>
    </submittedName>
</protein>
<dbReference type="Pfam" id="PF03466">
    <property type="entry name" value="LysR_substrate"/>
    <property type="match status" value="1"/>
</dbReference>
<keyword evidence="4" id="KW-0804">Transcription</keyword>
<dbReference type="AlphaFoldDB" id="N0BF18"/>
<dbReference type="GO" id="GO:0003700">
    <property type="term" value="F:DNA-binding transcription factor activity"/>
    <property type="evidence" value="ECO:0007669"/>
    <property type="project" value="InterPro"/>
</dbReference>
<dbReference type="STRING" id="387631.Asulf_01644"/>
<gene>
    <name evidence="6" type="ORF">Asulf_01644</name>
</gene>
<feature type="domain" description="HTH lysR-type" evidence="5">
    <location>
        <begin position="1"/>
        <end position="58"/>
    </location>
</feature>
<dbReference type="Gene3D" id="1.10.10.10">
    <property type="entry name" value="Winged helix-like DNA-binding domain superfamily/Winged helix DNA-binding domain"/>
    <property type="match status" value="1"/>
</dbReference>
<name>N0BF18_9EURY</name>
<dbReference type="Pfam" id="PF00126">
    <property type="entry name" value="HTH_1"/>
    <property type="match status" value="1"/>
</dbReference>
<dbReference type="InterPro" id="IPR036388">
    <property type="entry name" value="WH-like_DNA-bd_sf"/>
</dbReference>
<evidence type="ECO:0000256" key="2">
    <source>
        <dbReference type="ARBA" id="ARBA00023015"/>
    </source>
</evidence>
<dbReference type="SUPFAM" id="SSF53850">
    <property type="entry name" value="Periplasmic binding protein-like II"/>
    <property type="match status" value="1"/>
</dbReference>
<evidence type="ECO:0000256" key="4">
    <source>
        <dbReference type="ARBA" id="ARBA00023163"/>
    </source>
</evidence>
<dbReference type="InterPro" id="IPR000847">
    <property type="entry name" value="LysR_HTH_N"/>
</dbReference>
<dbReference type="Proteomes" id="UP000013307">
    <property type="component" value="Chromosome"/>
</dbReference>
<dbReference type="KEGG" id="ast:Asulf_01644"/>
<comment type="similarity">
    <text evidence="1">Belongs to the LysR transcriptional regulatory family.</text>
</comment>
<evidence type="ECO:0000256" key="1">
    <source>
        <dbReference type="ARBA" id="ARBA00009437"/>
    </source>
</evidence>
<dbReference type="PANTHER" id="PTHR30126">
    <property type="entry name" value="HTH-TYPE TRANSCRIPTIONAL REGULATOR"/>
    <property type="match status" value="1"/>
</dbReference>
<sequence length="307" mass="34664">MRLDFMKTFLKVVEKGSLKSAAKELGMSISSISFQINSLEEFYGAKLLNRKVSGVTLTEEGIIAMKNMETVLGLIEEAKKLIASLREDKITIASGMVGLNIVFQLQTLLKAKYPSLQVEIVLRGAHECLKLLNRGEVDFTIVGDYSDDVDDSKFLIEKIGKDWLVLIVSRNHPLAKADEVTLEEVVNYPMIFLTDDYGITSSTRKALKMSGYDVKPSLVVGDFFLKINSVANNLGVAITSMIAASKAYETGMVTIKPIKDFYDERDIYMISSKLSQDCKRMKEYHEFLLKGARRLFDEFYKMYLKLH</sequence>
<dbReference type="GeneID" id="15393279"/>
<dbReference type="InterPro" id="IPR036390">
    <property type="entry name" value="WH_DNA-bd_sf"/>
</dbReference>
<keyword evidence="2" id="KW-0805">Transcription regulation</keyword>
<dbReference type="CDD" id="cd05466">
    <property type="entry name" value="PBP2_LTTR_substrate"/>
    <property type="match status" value="1"/>
</dbReference>
<keyword evidence="3" id="KW-0238">DNA-binding</keyword>
<dbReference type="PROSITE" id="PS50931">
    <property type="entry name" value="HTH_LYSR"/>
    <property type="match status" value="1"/>
</dbReference>
<dbReference type="PANTHER" id="PTHR30126:SF40">
    <property type="entry name" value="HTH-TYPE TRANSCRIPTIONAL REGULATOR GLTR"/>
    <property type="match status" value="1"/>
</dbReference>
<organism evidence="6 7">
    <name type="scientific">Archaeoglobus sulfaticallidus PM70-1</name>
    <dbReference type="NCBI Taxonomy" id="387631"/>
    <lineage>
        <taxon>Archaea</taxon>
        <taxon>Methanobacteriati</taxon>
        <taxon>Methanobacteriota</taxon>
        <taxon>Archaeoglobi</taxon>
        <taxon>Archaeoglobales</taxon>
        <taxon>Archaeoglobaceae</taxon>
        <taxon>Archaeoglobus</taxon>
    </lineage>
</organism>
<evidence type="ECO:0000313" key="7">
    <source>
        <dbReference type="Proteomes" id="UP000013307"/>
    </source>
</evidence>
<dbReference type="RefSeq" id="WP_015591216.1">
    <property type="nucleotide sequence ID" value="NC_021169.1"/>
</dbReference>
<accession>N0BF18</accession>
<evidence type="ECO:0000256" key="3">
    <source>
        <dbReference type="ARBA" id="ARBA00023125"/>
    </source>
</evidence>
<dbReference type="Gene3D" id="3.40.190.10">
    <property type="entry name" value="Periplasmic binding protein-like II"/>
    <property type="match status" value="2"/>
</dbReference>